<reference evidence="1 2" key="1">
    <citation type="submission" date="2024-06" db="EMBL/GenBank/DDBJ databases">
        <title>The Natural Products Discovery Center: Release of the First 8490 Sequenced Strains for Exploring Actinobacteria Biosynthetic Diversity.</title>
        <authorList>
            <person name="Kalkreuter E."/>
            <person name="Kautsar S.A."/>
            <person name="Yang D."/>
            <person name="Bader C.D."/>
            <person name="Teijaro C.N."/>
            <person name="Fluegel L."/>
            <person name="Davis C.M."/>
            <person name="Simpson J.R."/>
            <person name="Lauterbach L."/>
            <person name="Steele A.D."/>
            <person name="Gui C."/>
            <person name="Meng S."/>
            <person name="Li G."/>
            <person name="Viehrig K."/>
            <person name="Ye F."/>
            <person name="Su P."/>
            <person name="Kiefer A.F."/>
            <person name="Nichols A."/>
            <person name="Cepeda A.J."/>
            <person name="Yan W."/>
            <person name="Fan B."/>
            <person name="Jiang Y."/>
            <person name="Adhikari A."/>
            <person name="Zheng C.-J."/>
            <person name="Schuster L."/>
            <person name="Cowan T.M."/>
            <person name="Smanski M.J."/>
            <person name="Chevrette M.G."/>
            <person name="De Carvalho L.P.S."/>
            <person name="Shen B."/>
        </authorList>
    </citation>
    <scope>NUCLEOTIDE SEQUENCE [LARGE SCALE GENOMIC DNA]</scope>
    <source>
        <strain evidence="1 2">NPDC049574</strain>
    </source>
</reference>
<protein>
    <submittedName>
        <fullName evidence="1">Uncharacterized protein</fullName>
    </submittedName>
</protein>
<evidence type="ECO:0000313" key="1">
    <source>
        <dbReference type="EMBL" id="MEV4291128.1"/>
    </source>
</evidence>
<organism evidence="1 2">
    <name type="scientific">Nonomuraea bangladeshensis</name>
    <dbReference type="NCBI Taxonomy" id="404385"/>
    <lineage>
        <taxon>Bacteria</taxon>
        <taxon>Bacillati</taxon>
        <taxon>Actinomycetota</taxon>
        <taxon>Actinomycetes</taxon>
        <taxon>Streptosporangiales</taxon>
        <taxon>Streptosporangiaceae</taxon>
        <taxon>Nonomuraea</taxon>
    </lineage>
</organism>
<evidence type="ECO:0000313" key="2">
    <source>
        <dbReference type="Proteomes" id="UP001552427"/>
    </source>
</evidence>
<comment type="caution">
    <text evidence="1">The sequence shown here is derived from an EMBL/GenBank/DDBJ whole genome shotgun (WGS) entry which is preliminary data.</text>
</comment>
<sequence length="56" mass="5673">MGLSGGLDGLSRDLGEVAAGPQRVDQRLHGAFLQQQAAVLGVVPRDRTATASGNAS</sequence>
<dbReference type="Proteomes" id="UP001552427">
    <property type="component" value="Unassembled WGS sequence"/>
</dbReference>
<name>A0ABV3HF13_9ACTN</name>
<proteinExistence type="predicted"/>
<keyword evidence="2" id="KW-1185">Reference proteome</keyword>
<accession>A0ABV3HF13</accession>
<dbReference type="EMBL" id="JBFARM010000013">
    <property type="protein sequence ID" value="MEV4291128.1"/>
    <property type="molecule type" value="Genomic_DNA"/>
</dbReference>
<gene>
    <name evidence="1" type="ORF">AB0K40_36950</name>
</gene>
<dbReference type="RefSeq" id="WP_364459821.1">
    <property type="nucleotide sequence ID" value="NZ_JBFARM010000013.1"/>
</dbReference>